<keyword evidence="12" id="KW-1185">Reference proteome</keyword>
<evidence type="ECO:0000256" key="4">
    <source>
        <dbReference type="ARBA" id="ARBA00022692"/>
    </source>
</evidence>
<sequence>MASEYRCVGCGFKVKSLFIQYSPGNIRLMKCGNCKEVADEYIEPKIFKLSINTFLHRPKVYRHVLYNEINQETVNIHPTFLQAETSRAFHHQPPFVIVSLEDHHRHDHLTGGGSEIFAAPEPLSTLVMADLTERWRRDDLNWSCGIGGDGCHNSASVVEVGLCLSSSRLFLKLLNKDRSLLLRRTHEQSSLVLITMKVLVDVLTTNLAFIFSFAIAAKGLLNEVSSYFKIFLLAMLVWEFPVSVIFVIDILVLTSNSMALRVMTESSTSRCIAVCLIAHTIRFLVGQIIEPTTFFTQFGSLVYLFSLFRIL</sequence>
<dbReference type="OMA" id="GGDGCHN"/>
<comment type="function">
    <text evidence="10">Mediator of sterol homeostasis involved in sterol uptake, trafficking and distribution into membranes.</text>
</comment>
<evidence type="ECO:0000256" key="2">
    <source>
        <dbReference type="ARBA" id="ARBA00009187"/>
    </source>
</evidence>
<dbReference type="GO" id="GO:0032541">
    <property type="term" value="C:cortical endoplasmic reticulum"/>
    <property type="evidence" value="ECO:0000318"/>
    <property type="project" value="GO_Central"/>
</dbReference>
<keyword evidence="7 10" id="KW-0445">Lipid transport</keyword>
<evidence type="ECO:0000256" key="9">
    <source>
        <dbReference type="ARBA" id="ARBA00023136"/>
    </source>
</evidence>
<evidence type="ECO:0000256" key="7">
    <source>
        <dbReference type="ARBA" id="ARBA00023055"/>
    </source>
</evidence>
<dbReference type="GO" id="GO:0005789">
    <property type="term" value="C:endoplasmic reticulum membrane"/>
    <property type="evidence" value="ECO:0007669"/>
    <property type="project" value="UniProtKB-SubCell"/>
</dbReference>
<dbReference type="Proteomes" id="UP000028999">
    <property type="component" value="Unassembled WGS sequence"/>
</dbReference>
<evidence type="ECO:0000256" key="1">
    <source>
        <dbReference type="ARBA" id="ARBA00004477"/>
    </source>
</evidence>
<proteinExistence type="inferred from homology"/>
<evidence type="ECO:0000256" key="8">
    <source>
        <dbReference type="ARBA" id="ARBA00023098"/>
    </source>
</evidence>
<keyword evidence="9 10" id="KW-0472">Membrane</keyword>
<dbReference type="PaxDb" id="3708-A0A078FSE0"/>
<evidence type="ECO:0000256" key="5">
    <source>
        <dbReference type="ARBA" id="ARBA00022824"/>
    </source>
</evidence>
<keyword evidence="5 10" id="KW-0256">Endoplasmic reticulum</keyword>
<keyword evidence="8 10" id="KW-0443">Lipid metabolism</keyword>
<accession>A0A078FSE0</accession>
<name>A0A078FSE0_BRANA</name>
<evidence type="ECO:0000256" key="10">
    <source>
        <dbReference type="RuleBase" id="RU368065"/>
    </source>
</evidence>
<dbReference type="PANTHER" id="PTHR14467:SF0">
    <property type="entry name" value="PROTEIN ARV1"/>
    <property type="match status" value="1"/>
</dbReference>
<evidence type="ECO:0000313" key="11">
    <source>
        <dbReference type="EMBL" id="CDY15213.1"/>
    </source>
</evidence>
<dbReference type="PANTHER" id="PTHR14467">
    <property type="entry name" value="ARV1"/>
    <property type="match status" value="1"/>
</dbReference>
<comment type="caution">
    <text evidence="10">Lacks conserved residue(s) required for the propagation of feature annotation.</text>
</comment>
<feature type="transmembrane region" description="Helical" evidence="10">
    <location>
        <begin position="191"/>
        <end position="215"/>
    </location>
</feature>
<comment type="subcellular location">
    <subcellularLocation>
        <location evidence="1 10">Endoplasmic reticulum membrane</location>
        <topology evidence="1 10">Multi-pass membrane protein</topology>
    </subcellularLocation>
</comment>
<dbReference type="GO" id="GO:0005794">
    <property type="term" value="C:Golgi apparatus"/>
    <property type="evidence" value="ECO:0000318"/>
    <property type="project" value="GO_Central"/>
</dbReference>
<dbReference type="GO" id="GO:0006665">
    <property type="term" value="P:sphingolipid metabolic process"/>
    <property type="evidence" value="ECO:0000318"/>
    <property type="project" value="GO_Central"/>
</dbReference>
<dbReference type="GO" id="GO:0097036">
    <property type="term" value="P:regulation of plasma membrane sterol distribution"/>
    <property type="evidence" value="ECO:0000318"/>
    <property type="project" value="GO_Central"/>
</dbReference>
<protein>
    <recommendedName>
        <fullName evidence="10">Protein ARV</fullName>
    </recommendedName>
</protein>
<reference evidence="11 12" key="1">
    <citation type="journal article" date="2014" name="Science">
        <title>Plant genetics. Early allopolyploid evolution in the post-Neolithic Brassica napus oilseed genome.</title>
        <authorList>
            <person name="Chalhoub B."/>
            <person name="Denoeud F."/>
            <person name="Liu S."/>
            <person name="Parkin I.A."/>
            <person name="Tang H."/>
            <person name="Wang X."/>
            <person name="Chiquet J."/>
            <person name="Belcram H."/>
            <person name="Tong C."/>
            <person name="Samans B."/>
            <person name="Correa M."/>
            <person name="Da Silva C."/>
            <person name="Just J."/>
            <person name="Falentin C."/>
            <person name="Koh C.S."/>
            <person name="Le Clainche I."/>
            <person name="Bernard M."/>
            <person name="Bento P."/>
            <person name="Noel B."/>
            <person name="Labadie K."/>
            <person name="Alberti A."/>
            <person name="Charles M."/>
            <person name="Arnaud D."/>
            <person name="Guo H."/>
            <person name="Daviaud C."/>
            <person name="Alamery S."/>
            <person name="Jabbari K."/>
            <person name="Zhao M."/>
            <person name="Edger P.P."/>
            <person name="Chelaifa H."/>
            <person name="Tack D."/>
            <person name="Lassalle G."/>
            <person name="Mestiri I."/>
            <person name="Schnel N."/>
            <person name="Le Paslier M.C."/>
            <person name="Fan G."/>
            <person name="Renault V."/>
            <person name="Bayer P.E."/>
            <person name="Golicz A.A."/>
            <person name="Manoli S."/>
            <person name="Lee T.H."/>
            <person name="Thi V.H."/>
            <person name="Chalabi S."/>
            <person name="Hu Q."/>
            <person name="Fan C."/>
            <person name="Tollenaere R."/>
            <person name="Lu Y."/>
            <person name="Battail C."/>
            <person name="Shen J."/>
            <person name="Sidebottom C.H."/>
            <person name="Wang X."/>
            <person name="Canaguier A."/>
            <person name="Chauveau A."/>
            <person name="Berard A."/>
            <person name="Deniot G."/>
            <person name="Guan M."/>
            <person name="Liu Z."/>
            <person name="Sun F."/>
            <person name="Lim Y.P."/>
            <person name="Lyons E."/>
            <person name="Town C.D."/>
            <person name="Bancroft I."/>
            <person name="Wang X."/>
            <person name="Meng J."/>
            <person name="Ma J."/>
            <person name="Pires J.C."/>
            <person name="King G.J."/>
            <person name="Brunel D."/>
            <person name="Delourme R."/>
            <person name="Renard M."/>
            <person name="Aury J.M."/>
            <person name="Adams K.L."/>
            <person name="Batley J."/>
            <person name="Snowdon R.J."/>
            <person name="Tost J."/>
            <person name="Edwards D."/>
            <person name="Zhou Y."/>
            <person name="Hua W."/>
            <person name="Sharpe A.G."/>
            <person name="Paterson A.H."/>
            <person name="Guan C."/>
            <person name="Wincker P."/>
        </authorList>
    </citation>
    <scope>NUCLEOTIDE SEQUENCE [LARGE SCALE GENOMIC DNA]</scope>
    <source>
        <strain evidence="12">cv. Darmor-bzh</strain>
    </source>
</reference>
<keyword evidence="3 10" id="KW-0813">Transport</keyword>
<dbReference type="Gramene" id="CDY15213">
    <property type="protein sequence ID" value="CDY15213"/>
    <property type="gene ID" value="GSBRNA2T00085405001"/>
</dbReference>
<evidence type="ECO:0000256" key="6">
    <source>
        <dbReference type="ARBA" id="ARBA00022989"/>
    </source>
</evidence>
<dbReference type="GO" id="GO:0016125">
    <property type="term" value="P:sterol metabolic process"/>
    <property type="evidence" value="ECO:0000318"/>
    <property type="project" value="GO_Central"/>
</dbReference>
<feature type="transmembrane region" description="Helical" evidence="10">
    <location>
        <begin position="227"/>
        <end position="251"/>
    </location>
</feature>
<dbReference type="GO" id="GO:0032366">
    <property type="term" value="P:intracellular sterol transport"/>
    <property type="evidence" value="ECO:0000318"/>
    <property type="project" value="GO_Central"/>
</dbReference>
<dbReference type="InterPro" id="IPR007290">
    <property type="entry name" value="Arv1"/>
</dbReference>
<keyword evidence="10" id="KW-0746">Sphingolipid metabolism</keyword>
<keyword evidence="6 10" id="KW-1133">Transmembrane helix</keyword>
<keyword evidence="4 10" id="KW-0812">Transmembrane</keyword>
<dbReference type="AlphaFoldDB" id="A0A078FSE0"/>
<organism evidence="11 12">
    <name type="scientific">Brassica napus</name>
    <name type="common">Rape</name>
    <dbReference type="NCBI Taxonomy" id="3708"/>
    <lineage>
        <taxon>Eukaryota</taxon>
        <taxon>Viridiplantae</taxon>
        <taxon>Streptophyta</taxon>
        <taxon>Embryophyta</taxon>
        <taxon>Tracheophyta</taxon>
        <taxon>Spermatophyta</taxon>
        <taxon>Magnoliopsida</taxon>
        <taxon>eudicotyledons</taxon>
        <taxon>Gunneridae</taxon>
        <taxon>Pentapetalae</taxon>
        <taxon>rosids</taxon>
        <taxon>malvids</taxon>
        <taxon>Brassicales</taxon>
        <taxon>Brassicaceae</taxon>
        <taxon>Brassiceae</taxon>
        <taxon>Brassica</taxon>
    </lineage>
</organism>
<gene>
    <name evidence="11" type="primary">BnaC05g00920D</name>
    <name evidence="11" type="ORF">GSBRNA2T00085405001</name>
</gene>
<evidence type="ECO:0000313" key="12">
    <source>
        <dbReference type="Proteomes" id="UP000028999"/>
    </source>
</evidence>
<comment type="similarity">
    <text evidence="2 10">Belongs to the ARV1 family.</text>
</comment>
<comment type="function">
    <text evidence="10">Regulates also the sphingolipid metabolism.</text>
</comment>
<dbReference type="STRING" id="3708.A0A078FSE0"/>
<dbReference type="EMBL" id="LK032052">
    <property type="protein sequence ID" value="CDY15213.1"/>
    <property type="molecule type" value="Genomic_DNA"/>
</dbReference>
<dbReference type="Pfam" id="PF04161">
    <property type="entry name" value="Arv1"/>
    <property type="match status" value="1"/>
</dbReference>
<evidence type="ECO:0000256" key="3">
    <source>
        <dbReference type="ARBA" id="ARBA00022448"/>
    </source>
</evidence>